<dbReference type="PROSITE" id="PS51294">
    <property type="entry name" value="HTH_MYB"/>
    <property type="match status" value="1"/>
</dbReference>
<dbReference type="PANTHER" id="PTHR44042">
    <property type="entry name" value="DUPLICATED HOMEODOMAIN-LIKE SUPERFAMILY PROTEIN-RELATED"/>
    <property type="match status" value="1"/>
</dbReference>
<dbReference type="NCBIfam" id="TIGR01557">
    <property type="entry name" value="myb_SHAQKYF"/>
    <property type="match status" value="1"/>
</dbReference>
<dbReference type="Pfam" id="PF00249">
    <property type="entry name" value="Myb_DNA-binding"/>
    <property type="match status" value="1"/>
</dbReference>
<dbReference type="SUPFAM" id="SSF46689">
    <property type="entry name" value="Homeodomain-like"/>
    <property type="match status" value="1"/>
</dbReference>
<evidence type="ECO:0000256" key="5">
    <source>
        <dbReference type="SAM" id="MobiDB-lite"/>
    </source>
</evidence>
<dbReference type="GO" id="GO:0003677">
    <property type="term" value="F:DNA binding"/>
    <property type="evidence" value="ECO:0007669"/>
    <property type="project" value="InterPro"/>
</dbReference>
<organism evidence="9 10">
    <name type="scientific">Phaseolus coccineus</name>
    <name type="common">Scarlet runner bean</name>
    <name type="synonym">Phaseolus multiflorus</name>
    <dbReference type="NCBI Taxonomy" id="3886"/>
    <lineage>
        <taxon>Eukaryota</taxon>
        <taxon>Viridiplantae</taxon>
        <taxon>Streptophyta</taxon>
        <taxon>Embryophyta</taxon>
        <taxon>Tracheophyta</taxon>
        <taxon>Spermatophyta</taxon>
        <taxon>Magnoliopsida</taxon>
        <taxon>eudicotyledons</taxon>
        <taxon>Gunneridae</taxon>
        <taxon>Pentapetalae</taxon>
        <taxon>rosids</taxon>
        <taxon>fabids</taxon>
        <taxon>Fabales</taxon>
        <taxon>Fabaceae</taxon>
        <taxon>Papilionoideae</taxon>
        <taxon>50 kb inversion clade</taxon>
        <taxon>NPAAA clade</taxon>
        <taxon>indigoferoid/millettioid clade</taxon>
        <taxon>Phaseoleae</taxon>
        <taxon>Phaseolus</taxon>
    </lineage>
</organism>
<dbReference type="AlphaFoldDB" id="A0AAN9QX42"/>
<feature type="domain" description="Myb-like" evidence="6">
    <location>
        <begin position="97"/>
        <end position="148"/>
    </location>
</feature>
<dbReference type="PANTHER" id="PTHR44042:SF15">
    <property type="entry name" value="DUPLICATED HOMEODOMAIN-LIKE SUPERFAMILY PROTEIN"/>
    <property type="match status" value="1"/>
</dbReference>
<evidence type="ECO:0000313" key="10">
    <source>
        <dbReference type="Proteomes" id="UP001374584"/>
    </source>
</evidence>
<evidence type="ECO:0000256" key="2">
    <source>
        <dbReference type="ARBA" id="ARBA00023015"/>
    </source>
</evidence>
<keyword evidence="10" id="KW-1185">Reference proteome</keyword>
<dbReference type="PROSITE" id="PS51293">
    <property type="entry name" value="SANT"/>
    <property type="match status" value="1"/>
</dbReference>
<evidence type="ECO:0000313" key="9">
    <source>
        <dbReference type="EMBL" id="KAK7346308.1"/>
    </source>
</evidence>
<proteinExistence type="predicted"/>
<accession>A0AAN9QX42</accession>
<feature type="compositionally biased region" description="Polar residues" evidence="5">
    <location>
        <begin position="74"/>
        <end position="88"/>
    </location>
</feature>
<feature type="domain" description="HTH myb-type" evidence="8">
    <location>
        <begin position="97"/>
        <end position="152"/>
    </location>
</feature>
<name>A0AAN9QX42_PHACN</name>
<protein>
    <submittedName>
        <fullName evidence="9">Uncharacterized protein</fullName>
    </submittedName>
</protein>
<dbReference type="InterPro" id="IPR017884">
    <property type="entry name" value="SANT_dom"/>
</dbReference>
<evidence type="ECO:0000256" key="3">
    <source>
        <dbReference type="ARBA" id="ARBA00023163"/>
    </source>
</evidence>
<dbReference type="InterPro" id="IPR001005">
    <property type="entry name" value="SANT/Myb"/>
</dbReference>
<evidence type="ECO:0000259" key="8">
    <source>
        <dbReference type="PROSITE" id="PS51294"/>
    </source>
</evidence>
<sequence>MSQFEGNEWESALNDELCNVNFEDIFGATMDQMLGDVIYQEEACNLQCQPLPQQSFSDHALTQLNENVTHDESGLTQLPNNQQNSEDQNGGCGAPRRQREPRKTWSIEEHKLFLLGLQMYGGSWKKISEQIVRTKTPSQLASHAQKYFIRQRMLPSQRKRKSIHDITL</sequence>
<keyword evidence="4" id="KW-0539">Nucleus</keyword>
<evidence type="ECO:0000259" key="6">
    <source>
        <dbReference type="PROSITE" id="PS50090"/>
    </source>
</evidence>
<evidence type="ECO:0000259" key="7">
    <source>
        <dbReference type="PROSITE" id="PS51293"/>
    </source>
</evidence>
<dbReference type="Gene3D" id="1.10.10.60">
    <property type="entry name" value="Homeodomain-like"/>
    <property type="match status" value="1"/>
</dbReference>
<evidence type="ECO:0000256" key="4">
    <source>
        <dbReference type="ARBA" id="ARBA00023242"/>
    </source>
</evidence>
<dbReference type="Proteomes" id="UP001374584">
    <property type="component" value="Unassembled WGS sequence"/>
</dbReference>
<dbReference type="InterPro" id="IPR009057">
    <property type="entry name" value="Homeodomain-like_sf"/>
</dbReference>
<comment type="caution">
    <text evidence="9">The sequence shown here is derived from an EMBL/GenBank/DDBJ whole genome shotgun (WGS) entry which is preliminary data.</text>
</comment>
<dbReference type="InterPro" id="IPR017930">
    <property type="entry name" value="Myb_dom"/>
</dbReference>
<dbReference type="InterPro" id="IPR006447">
    <property type="entry name" value="Myb_dom_plants"/>
</dbReference>
<dbReference type="PROSITE" id="PS50090">
    <property type="entry name" value="MYB_LIKE"/>
    <property type="match status" value="1"/>
</dbReference>
<dbReference type="CDD" id="cd00167">
    <property type="entry name" value="SANT"/>
    <property type="match status" value="1"/>
</dbReference>
<feature type="domain" description="SANT" evidence="7">
    <location>
        <begin position="100"/>
        <end position="152"/>
    </location>
</feature>
<keyword evidence="2" id="KW-0805">Transcription regulation</keyword>
<keyword evidence="3" id="KW-0804">Transcription</keyword>
<feature type="region of interest" description="Disordered" evidence="5">
    <location>
        <begin position="70"/>
        <end position="103"/>
    </location>
</feature>
<dbReference type="EMBL" id="JAYMYR010000008">
    <property type="protein sequence ID" value="KAK7346308.1"/>
    <property type="molecule type" value="Genomic_DNA"/>
</dbReference>
<comment type="subcellular location">
    <subcellularLocation>
        <location evidence="1">Nucleus</location>
    </subcellularLocation>
</comment>
<dbReference type="GO" id="GO:0005634">
    <property type="term" value="C:nucleus"/>
    <property type="evidence" value="ECO:0007669"/>
    <property type="project" value="UniProtKB-SubCell"/>
</dbReference>
<gene>
    <name evidence="9" type="ORF">VNO80_20824</name>
</gene>
<evidence type="ECO:0000256" key="1">
    <source>
        <dbReference type="ARBA" id="ARBA00004123"/>
    </source>
</evidence>
<reference evidence="9 10" key="1">
    <citation type="submission" date="2024-01" db="EMBL/GenBank/DDBJ databases">
        <title>The genomes of 5 underutilized Papilionoideae crops provide insights into root nodulation and disease resistanc.</title>
        <authorList>
            <person name="Jiang F."/>
        </authorList>
    </citation>
    <scope>NUCLEOTIDE SEQUENCE [LARGE SCALE GENOMIC DNA]</scope>
    <source>
        <strain evidence="9">JINMINGXINNONG_FW02</strain>
        <tissue evidence="9">Leaves</tissue>
    </source>
</reference>
<dbReference type="SMART" id="SM00717">
    <property type="entry name" value="SANT"/>
    <property type="match status" value="1"/>
</dbReference>